<reference evidence="4 5" key="1">
    <citation type="submission" date="2017-09" db="EMBL/GenBank/DDBJ databases">
        <authorList>
            <consortium name="International Durum Wheat Genome Sequencing Consortium (IDWGSC)"/>
            <person name="Milanesi L."/>
        </authorList>
    </citation>
    <scope>NUCLEOTIDE SEQUENCE [LARGE SCALE GENOMIC DNA]</scope>
    <source>
        <strain evidence="5">cv. Svevo</strain>
    </source>
</reference>
<gene>
    <name evidence="4" type="ORF">TRITD_1Bv1G225170</name>
</gene>
<feature type="domain" description="Berberine/berberine-like" evidence="3">
    <location>
        <begin position="221"/>
        <end position="281"/>
    </location>
</feature>
<dbReference type="Proteomes" id="UP000324705">
    <property type="component" value="Chromosome 1B"/>
</dbReference>
<dbReference type="EMBL" id="LT934112">
    <property type="protein sequence ID" value="VAH23815.1"/>
    <property type="molecule type" value="Genomic_DNA"/>
</dbReference>
<evidence type="ECO:0000256" key="1">
    <source>
        <dbReference type="ARBA" id="ARBA00022630"/>
    </source>
</evidence>
<dbReference type="Gene3D" id="3.30.465.10">
    <property type="match status" value="2"/>
</dbReference>
<keyword evidence="5" id="KW-1185">Reference proteome</keyword>
<dbReference type="Gramene" id="TRITD1Bv1G225170.4">
    <property type="protein sequence ID" value="TRITD1Bv1G225170.4"/>
    <property type="gene ID" value="TRITD1Bv1G225170"/>
</dbReference>
<dbReference type="SUPFAM" id="SSF56176">
    <property type="entry name" value="FAD-binding/transporter-associated domain-like"/>
    <property type="match status" value="1"/>
</dbReference>
<name>A0A9R0VE04_TRITD</name>
<protein>
    <recommendedName>
        <fullName evidence="3">Berberine/berberine-like domain-containing protein</fullName>
    </recommendedName>
</protein>
<accession>A0A9R0VE04</accession>
<dbReference type="InterPro" id="IPR012951">
    <property type="entry name" value="BBE"/>
</dbReference>
<dbReference type="Gene3D" id="3.40.462.20">
    <property type="match status" value="2"/>
</dbReference>
<proteinExistence type="predicted"/>
<dbReference type="GO" id="GO:0050660">
    <property type="term" value="F:flavin adenine dinucleotide binding"/>
    <property type="evidence" value="ECO:0007669"/>
    <property type="project" value="InterPro"/>
</dbReference>
<dbReference type="InterPro" id="IPR036318">
    <property type="entry name" value="FAD-bd_PCMH-like_sf"/>
</dbReference>
<dbReference type="GO" id="GO:0016491">
    <property type="term" value="F:oxidoreductase activity"/>
    <property type="evidence" value="ECO:0007669"/>
    <property type="project" value="InterPro"/>
</dbReference>
<keyword evidence="1" id="KW-0285">Flavoprotein</keyword>
<evidence type="ECO:0000313" key="4">
    <source>
        <dbReference type="EMBL" id="VAH23815.1"/>
    </source>
</evidence>
<dbReference type="Pfam" id="PF08031">
    <property type="entry name" value="BBE"/>
    <property type="match status" value="1"/>
</dbReference>
<evidence type="ECO:0000259" key="3">
    <source>
        <dbReference type="Pfam" id="PF08031"/>
    </source>
</evidence>
<evidence type="ECO:0000256" key="2">
    <source>
        <dbReference type="ARBA" id="ARBA00022827"/>
    </source>
</evidence>
<dbReference type="InterPro" id="IPR016169">
    <property type="entry name" value="FAD-bd_PCMH_sub2"/>
</dbReference>
<dbReference type="AlphaFoldDB" id="A0A9R0VE04"/>
<dbReference type="PANTHER" id="PTHR32448">
    <property type="entry name" value="OS08G0158400 PROTEIN"/>
    <property type="match status" value="1"/>
</dbReference>
<evidence type="ECO:0000313" key="5">
    <source>
        <dbReference type="Proteomes" id="UP000324705"/>
    </source>
</evidence>
<organism evidence="4 5">
    <name type="scientific">Triticum turgidum subsp. durum</name>
    <name type="common">Durum wheat</name>
    <name type="synonym">Triticum durum</name>
    <dbReference type="NCBI Taxonomy" id="4567"/>
    <lineage>
        <taxon>Eukaryota</taxon>
        <taxon>Viridiplantae</taxon>
        <taxon>Streptophyta</taxon>
        <taxon>Embryophyta</taxon>
        <taxon>Tracheophyta</taxon>
        <taxon>Spermatophyta</taxon>
        <taxon>Magnoliopsida</taxon>
        <taxon>Liliopsida</taxon>
        <taxon>Poales</taxon>
        <taxon>Poaceae</taxon>
        <taxon>BOP clade</taxon>
        <taxon>Pooideae</taxon>
        <taxon>Triticodae</taxon>
        <taxon>Triticeae</taxon>
        <taxon>Triticinae</taxon>
        <taxon>Triticum</taxon>
    </lineage>
</organism>
<keyword evidence="2" id="KW-0274">FAD</keyword>
<sequence>MNRSTMGEDLFWAIRGGGGESFGVVLSWKVRLVPVPETVTVFSIIRSRNQSAIELITKWQEMAPASPQDLYLRVLVLNQQANFQALFLGRCGDLHRLMQYRFPELGMTEQNCQEVSWVQSTVFFGFSATSIPLKQLLNRSSNPRYYLKVKSDHVQEPISRDVWESIWTAWLEKPEAALLMLDPYGGLMSSISPSETPFPHRWVRGLYKEMEPYVSNNPRAVYVNYRDLDLGTNELDGNVTSYDKARVSWGHKYFKGNFKRLAAVKTMVDPHDFFRNEQSIPPLPAAAKMIP</sequence>